<feature type="non-terminal residue" evidence="1">
    <location>
        <position position="1"/>
    </location>
</feature>
<name>A0A9P5TXL4_9AGAR</name>
<reference evidence="1" key="1">
    <citation type="submission" date="2020-11" db="EMBL/GenBank/DDBJ databases">
        <authorList>
            <consortium name="DOE Joint Genome Institute"/>
            <person name="Ahrendt S."/>
            <person name="Riley R."/>
            <person name="Andreopoulos W."/>
            <person name="Labutti K."/>
            <person name="Pangilinan J."/>
            <person name="Ruiz-Duenas F.J."/>
            <person name="Barrasa J.M."/>
            <person name="Sanchez-Garcia M."/>
            <person name="Camarero S."/>
            <person name="Miyauchi S."/>
            <person name="Serrano A."/>
            <person name="Linde D."/>
            <person name="Babiker R."/>
            <person name="Drula E."/>
            <person name="Ayuso-Fernandez I."/>
            <person name="Pacheco R."/>
            <person name="Padilla G."/>
            <person name="Ferreira P."/>
            <person name="Barriuso J."/>
            <person name="Kellner H."/>
            <person name="Castanera R."/>
            <person name="Alfaro M."/>
            <person name="Ramirez L."/>
            <person name="Pisabarro A.G."/>
            <person name="Kuo A."/>
            <person name="Tritt A."/>
            <person name="Lipzen A."/>
            <person name="He G."/>
            <person name="Yan M."/>
            <person name="Ng V."/>
            <person name="Cullen D."/>
            <person name="Martin F."/>
            <person name="Rosso M.-N."/>
            <person name="Henrissat B."/>
            <person name="Hibbett D."/>
            <person name="Martinez A.T."/>
            <person name="Grigoriev I.V."/>
        </authorList>
    </citation>
    <scope>NUCLEOTIDE SEQUENCE</scope>
    <source>
        <strain evidence="1">AH 40177</strain>
    </source>
</reference>
<sequence length="128" mass="14917">KRISDDVKLAAIKLHLGDLLPLEDILDAVGFSESTFWRTLRLYRATGHVSKPKSHRSGRPRTLNMNDIQYLLALVHHRPDYFLDELCDMMDNNRFISAHFTTIHRELERHGLSTKKLRIIAAEQNERV</sequence>
<evidence type="ECO:0000313" key="1">
    <source>
        <dbReference type="EMBL" id="KAF9058891.1"/>
    </source>
</evidence>
<protein>
    <recommendedName>
        <fullName evidence="3">Transposase</fullName>
    </recommendedName>
</protein>
<comment type="caution">
    <text evidence="1">The sequence shown here is derived from an EMBL/GenBank/DDBJ whole genome shotgun (WGS) entry which is preliminary data.</text>
</comment>
<keyword evidence="2" id="KW-1185">Reference proteome</keyword>
<evidence type="ECO:0000313" key="2">
    <source>
        <dbReference type="Proteomes" id="UP000772434"/>
    </source>
</evidence>
<dbReference type="InterPro" id="IPR009057">
    <property type="entry name" value="Homeodomain-like_sf"/>
</dbReference>
<dbReference type="Proteomes" id="UP000772434">
    <property type="component" value="Unassembled WGS sequence"/>
</dbReference>
<dbReference type="OrthoDB" id="2994945at2759"/>
<dbReference type="Pfam" id="PF13384">
    <property type="entry name" value="HTH_23"/>
    <property type="match status" value="1"/>
</dbReference>
<dbReference type="SUPFAM" id="SSF46689">
    <property type="entry name" value="Homeodomain-like"/>
    <property type="match status" value="1"/>
</dbReference>
<gene>
    <name evidence="1" type="ORF">BDP27DRAFT_1239843</name>
</gene>
<proteinExistence type="predicted"/>
<accession>A0A9P5TXL4</accession>
<dbReference type="EMBL" id="JADNRY010000338">
    <property type="protein sequence ID" value="KAF9058891.1"/>
    <property type="molecule type" value="Genomic_DNA"/>
</dbReference>
<dbReference type="AlphaFoldDB" id="A0A9P5TXL4"/>
<evidence type="ECO:0008006" key="3">
    <source>
        <dbReference type="Google" id="ProtNLM"/>
    </source>
</evidence>
<organism evidence="1 2">
    <name type="scientific">Rhodocollybia butyracea</name>
    <dbReference type="NCBI Taxonomy" id="206335"/>
    <lineage>
        <taxon>Eukaryota</taxon>
        <taxon>Fungi</taxon>
        <taxon>Dikarya</taxon>
        <taxon>Basidiomycota</taxon>
        <taxon>Agaricomycotina</taxon>
        <taxon>Agaricomycetes</taxon>
        <taxon>Agaricomycetidae</taxon>
        <taxon>Agaricales</taxon>
        <taxon>Marasmiineae</taxon>
        <taxon>Omphalotaceae</taxon>
        <taxon>Rhodocollybia</taxon>
    </lineage>
</organism>